<proteinExistence type="predicted"/>
<gene>
    <name evidence="1" type="ORF">GCM10023147_45530</name>
</gene>
<comment type="caution">
    <text evidence="1">The sequence shown here is derived from an EMBL/GenBank/DDBJ whole genome shotgun (WGS) entry which is preliminary data.</text>
</comment>
<organism evidence="1 2">
    <name type="scientific">Tsukamurella soli</name>
    <dbReference type="NCBI Taxonomy" id="644556"/>
    <lineage>
        <taxon>Bacteria</taxon>
        <taxon>Bacillati</taxon>
        <taxon>Actinomycetota</taxon>
        <taxon>Actinomycetes</taxon>
        <taxon>Mycobacteriales</taxon>
        <taxon>Tsukamurellaceae</taxon>
        <taxon>Tsukamurella</taxon>
    </lineage>
</organism>
<dbReference type="EMBL" id="BAABFR010000112">
    <property type="protein sequence ID" value="GAA4403726.1"/>
    <property type="molecule type" value="Genomic_DNA"/>
</dbReference>
<dbReference type="Proteomes" id="UP001500635">
    <property type="component" value="Unassembled WGS sequence"/>
</dbReference>
<protein>
    <submittedName>
        <fullName evidence="1">Uncharacterized protein</fullName>
    </submittedName>
</protein>
<accession>A0ABP8KC64</accession>
<name>A0ABP8KC64_9ACTN</name>
<reference evidence="2" key="1">
    <citation type="journal article" date="2019" name="Int. J. Syst. Evol. Microbiol.">
        <title>The Global Catalogue of Microorganisms (GCM) 10K type strain sequencing project: providing services to taxonomists for standard genome sequencing and annotation.</title>
        <authorList>
            <consortium name="The Broad Institute Genomics Platform"/>
            <consortium name="The Broad Institute Genome Sequencing Center for Infectious Disease"/>
            <person name="Wu L."/>
            <person name="Ma J."/>
        </authorList>
    </citation>
    <scope>NUCLEOTIDE SEQUENCE [LARGE SCALE GENOMIC DNA]</scope>
    <source>
        <strain evidence="2">JCM 17688</strain>
    </source>
</reference>
<keyword evidence="2" id="KW-1185">Reference proteome</keyword>
<evidence type="ECO:0000313" key="2">
    <source>
        <dbReference type="Proteomes" id="UP001500635"/>
    </source>
</evidence>
<sequence>MGRGSPRPTPFLSHPRRTLTGMDTSTLSRIHIDVPAPKPLVAALAAAAGAEPTTTQVLAADGVDEATLHTVTLGGLTIDALPGDTGLAVAEFTVPDLADALIRLPDEAQRRATEIGASHRAAGTIVVVRTGRTAPAAEPGGARVTRILVSTPEPAGLAAALGAAAGVEVTTDPIGGTDGAVIHRMRIGATTVEAMPGADGVPAIDLVVSDLAATRDRLIAASVAVSWRDAFAVTYVGGTRLLVRQVIE</sequence>
<evidence type="ECO:0000313" key="1">
    <source>
        <dbReference type="EMBL" id="GAA4403726.1"/>
    </source>
</evidence>